<protein>
    <submittedName>
        <fullName evidence="1">Uncharacterized protein</fullName>
    </submittedName>
</protein>
<name>A0A167WMB4_9AGAM</name>
<dbReference type="Gene3D" id="3.50.50.60">
    <property type="entry name" value="FAD/NAD(P)-binding domain"/>
    <property type="match status" value="1"/>
</dbReference>
<gene>
    <name evidence="1" type="ORF">FIBSPDRAFT_876684</name>
</gene>
<organism evidence="1 2">
    <name type="scientific">Athelia psychrophila</name>
    <dbReference type="NCBI Taxonomy" id="1759441"/>
    <lineage>
        <taxon>Eukaryota</taxon>
        <taxon>Fungi</taxon>
        <taxon>Dikarya</taxon>
        <taxon>Basidiomycota</taxon>
        <taxon>Agaricomycotina</taxon>
        <taxon>Agaricomycetes</taxon>
        <taxon>Agaricomycetidae</taxon>
        <taxon>Atheliales</taxon>
        <taxon>Atheliaceae</taxon>
        <taxon>Athelia</taxon>
    </lineage>
</organism>
<dbReference type="AlphaFoldDB" id="A0A167WMB4"/>
<keyword evidence="2" id="KW-1185">Reference proteome</keyword>
<dbReference type="Proteomes" id="UP000076532">
    <property type="component" value="Unassembled WGS sequence"/>
</dbReference>
<dbReference type="EMBL" id="KV417796">
    <property type="protein sequence ID" value="KZP06264.1"/>
    <property type="molecule type" value="Genomic_DNA"/>
</dbReference>
<sequence length="163" mass="17694">MPGRGSPLACRTPNIQWGAHEGHWAEHIWQTDSAKQPELHAYWSDLTAQHDVRPHITFNTYVVGMGCVTAAGPRPCADTTQRAGSVYPQDDRPRPLQRCVLGHRHARRVRRVQRQAPAAAGGLGADAVRLVVPRGRHVEGDERVPGAGDAVLVVDAEAGVGRL</sequence>
<proteinExistence type="predicted"/>
<evidence type="ECO:0000313" key="2">
    <source>
        <dbReference type="Proteomes" id="UP000076532"/>
    </source>
</evidence>
<accession>A0A167WMB4</accession>
<evidence type="ECO:0000313" key="1">
    <source>
        <dbReference type="EMBL" id="KZP06264.1"/>
    </source>
</evidence>
<reference evidence="1 2" key="1">
    <citation type="journal article" date="2016" name="Mol. Biol. Evol.">
        <title>Comparative Genomics of Early-Diverging Mushroom-Forming Fungi Provides Insights into the Origins of Lignocellulose Decay Capabilities.</title>
        <authorList>
            <person name="Nagy L.G."/>
            <person name="Riley R."/>
            <person name="Tritt A."/>
            <person name="Adam C."/>
            <person name="Daum C."/>
            <person name="Floudas D."/>
            <person name="Sun H."/>
            <person name="Yadav J.S."/>
            <person name="Pangilinan J."/>
            <person name="Larsson K.H."/>
            <person name="Matsuura K."/>
            <person name="Barry K."/>
            <person name="Labutti K."/>
            <person name="Kuo R."/>
            <person name="Ohm R.A."/>
            <person name="Bhattacharya S.S."/>
            <person name="Shirouzu T."/>
            <person name="Yoshinaga Y."/>
            <person name="Martin F.M."/>
            <person name="Grigoriev I.V."/>
            <person name="Hibbett D.S."/>
        </authorList>
    </citation>
    <scope>NUCLEOTIDE SEQUENCE [LARGE SCALE GENOMIC DNA]</scope>
    <source>
        <strain evidence="1 2">CBS 109695</strain>
    </source>
</reference>
<dbReference type="InterPro" id="IPR036188">
    <property type="entry name" value="FAD/NAD-bd_sf"/>
</dbReference>